<protein>
    <recommendedName>
        <fullName evidence="13">EGF-like calcium-binding domain-containing protein</fullName>
    </recommendedName>
</protein>
<dbReference type="InterPro" id="IPR018097">
    <property type="entry name" value="EGF_Ca-bd_CS"/>
</dbReference>
<evidence type="ECO:0000313" key="15">
    <source>
        <dbReference type="WBParaSite" id="MBELARI_LOCUS8063"/>
    </source>
</evidence>
<evidence type="ECO:0000256" key="2">
    <source>
        <dbReference type="ARBA" id="ARBA00022536"/>
    </source>
</evidence>
<organism evidence="14 15">
    <name type="scientific">Mesorhabditis belari</name>
    <dbReference type="NCBI Taxonomy" id="2138241"/>
    <lineage>
        <taxon>Eukaryota</taxon>
        <taxon>Metazoa</taxon>
        <taxon>Ecdysozoa</taxon>
        <taxon>Nematoda</taxon>
        <taxon>Chromadorea</taxon>
        <taxon>Rhabditida</taxon>
        <taxon>Rhabditina</taxon>
        <taxon>Rhabditomorpha</taxon>
        <taxon>Rhabditoidea</taxon>
        <taxon>Rhabditidae</taxon>
        <taxon>Mesorhabditinae</taxon>
        <taxon>Mesorhabditis</taxon>
    </lineage>
</organism>
<keyword evidence="9" id="KW-0472">Membrane</keyword>
<keyword evidence="14" id="KW-1185">Reference proteome</keyword>
<keyword evidence="11" id="KW-0675">Receptor</keyword>
<evidence type="ECO:0000256" key="1">
    <source>
        <dbReference type="ARBA" id="ARBA00004479"/>
    </source>
</evidence>
<dbReference type="PROSITE" id="PS01187">
    <property type="entry name" value="EGF_CA"/>
    <property type="match status" value="1"/>
</dbReference>
<reference evidence="15" key="1">
    <citation type="submission" date="2024-02" db="UniProtKB">
        <authorList>
            <consortium name="WormBaseParasite"/>
        </authorList>
    </citation>
    <scope>IDENTIFICATION</scope>
</reference>
<dbReference type="GO" id="GO:0005509">
    <property type="term" value="F:calcium ion binding"/>
    <property type="evidence" value="ECO:0007669"/>
    <property type="project" value="InterPro"/>
</dbReference>
<evidence type="ECO:0000256" key="5">
    <source>
        <dbReference type="ARBA" id="ARBA00022729"/>
    </source>
</evidence>
<proteinExistence type="predicted"/>
<feature type="domain" description="EGF-like calcium-binding" evidence="13">
    <location>
        <begin position="101"/>
        <end position="145"/>
    </location>
</feature>
<evidence type="ECO:0000256" key="3">
    <source>
        <dbReference type="ARBA" id="ARBA00022583"/>
    </source>
</evidence>
<dbReference type="SMART" id="SM00179">
    <property type="entry name" value="EGF_CA"/>
    <property type="match status" value="1"/>
</dbReference>
<dbReference type="GO" id="GO:0030246">
    <property type="term" value="F:carbohydrate binding"/>
    <property type="evidence" value="ECO:0007669"/>
    <property type="project" value="UniProtKB-KW"/>
</dbReference>
<evidence type="ECO:0000256" key="8">
    <source>
        <dbReference type="ARBA" id="ARBA00022989"/>
    </source>
</evidence>
<evidence type="ECO:0000256" key="12">
    <source>
        <dbReference type="ARBA" id="ARBA00023180"/>
    </source>
</evidence>
<evidence type="ECO:0000259" key="13">
    <source>
        <dbReference type="SMART" id="SM00179"/>
    </source>
</evidence>
<dbReference type="GO" id="GO:0016020">
    <property type="term" value="C:membrane"/>
    <property type="evidence" value="ECO:0007669"/>
    <property type="project" value="UniProtKB-SubCell"/>
</dbReference>
<dbReference type="FunFam" id="2.10.25.10:FF:000009">
    <property type="entry name" value="Low-density lipoprotein receptor isoform 1"/>
    <property type="match status" value="1"/>
</dbReference>
<dbReference type="InterPro" id="IPR049883">
    <property type="entry name" value="NOTCH1_EGF-like"/>
</dbReference>
<keyword evidence="2" id="KW-0245">EGF-like domain</keyword>
<keyword evidence="10" id="KW-1015">Disulfide bond</keyword>
<keyword evidence="5" id="KW-0732">Signal</keyword>
<dbReference type="SUPFAM" id="SSF57196">
    <property type="entry name" value="EGF/Laminin"/>
    <property type="match status" value="1"/>
</dbReference>
<dbReference type="WBParaSite" id="MBELARI_LOCUS8063">
    <property type="protein sequence ID" value="MBELARI_LOCUS8063"/>
    <property type="gene ID" value="MBELARI_LOCUS8063"/>
</dbReference>
<sequence>MKSLSLPSRVISTSPNGVFNHTLAEWRLMDRRTKLIPLKRNDDCGDASDEIGCNKHNGKTCESHGDNGGCKHFFTDISDGYYCHCRDGFQPDPQNPLDCIDVDECKGNNTCIQLCLNTKGSYLCRSTDNYENKVVVGAMTGKDCRAKGEPAEVRLGKLSSPIIARRV</sequence>
<dbReference type="Proteomes" id="UP000887575">
    <property type="component" value="Unassembled WGS sequence"/>
</dbReference>
<evidence type="ECO:0000256" key="7">
    <source>
        <dbReference type="ARBA" id="ARBA00022737"/>
    </source>
</evidence>
<dbReference type="InterPro" id="IPR051505">
    <property type="entry name" value="C-type_lectin_domain"/>
</dbReference>
<name>A0AAF3FLP0_9BILA</name>
<evidence type="ECO:0000256" key="9">
    <source>
        <dbReference type="ARBA" id="ARBA00023136"/>
    </source>
</evidence>
<dbReference type="InterPro" id="IPR001881">
    <property type="entry name" value="EGF-like_Ca-bd_dom"/>
</dbReference>
<dbReference type="AlphaFoldDB" id="A0AAF3FLP0"/>
<dbReference type="Gene3D" id="2.10.25.10">
    <property type="entry name" value="Laminin"/>
    <property type="match status" value="2"/>
</dbReference>
<keyword evidence="12" id="KW-0325">Glycoprotein</keyword>
<dbReference type="PANTHER" id="PTHR14789">
    <property type="entry name" value="CHONDROLECTIN VARIANT CHODLFDELTAE"/>
    <property type="match status" value="1"/>
</dbReference>
<keyword evidence="4" id="KW-0812">Transmembrane</keyword>
<keyword evidence="6" id="KW-0430">Lectin</keyword>
<keyword evidence="8" id="KW-1133">Transmembrane helix</keyword>
<evidence type="ECO:0000313" key="14">
    <source>
        <dbReference type="Proteomes" id="UP000887575"/>
    </source>
</evidence>
<evidence type="ECO:0000256" key="4">
    <source>
        <dbReference type="ARBA" id="ARBA00022692"/>
    </source>
</evidence>
<comment type="subcellular location">
    <subcellularLocation>
        <location evidence="1">Membrane</location>
        <topology evidence="1">Single-pass type I membrane protein</topology>
    </subcellularLocation>
</comment>
<evidence type="ECO:0000256" key="10">
    <source>
        <dbReference type="ARBA" id="ARBA00023157"/>
    </source>
</evidence>
<keyword evidence="7" id="KW-0677">Repeat</keyword>
<dbReference type="Pfam" id="PF07645">
    <property type="entry name" value="EGF_CA"/>
    <property type="match status" value="1"/>
</dbReference>
<evidence type="ECO:0000256" key="6">
    <source>
        <dbReference type="ARBA" id="ARBA00022734"/>
    </source>
</evidence>
<evidence type="ECO:0000256" key="11">
    <source>
        <dbReference type="ARBA" id="ARBA00023170"/>
    </source>
</evidence>
<accession>A0AAF3FLP0</accession>
<dbReference type="GO" id="GO:0006897">
    <property type="term" value="P:endocytosis"/>
    <property type="evidence" value="ECO:0007669"/>
    <property type="project" value="UniProtKB-KW"/>
</dbReference>
<keyword evidence="3" id="KW-0254">Endocytosis</keyword>